<dbReference type="PANTHER" id="PTHR43591">
    <property type="entry name" value="METHYLTRANSFERASE"/>
    <property type="match status" value="1"/>
</dbReference>
<evidence type="ECO:0000313" key="3">
    <source>
        <dbReference type="Proteomes" id="UP001498771"/>
    </source>
</evidence>
<gene>
    <name evidence="2" type="ORF">BZA70DRAFT_93751</name>
</gene>
<protein>
    <submittedName>
        <fullName evidence="2">S-adenosyl-L-methionine-dependent methyltransferase</fullName>
    </submittedName>
</protein>
<sequence length="280" mass="31570">MAPDPAIVPLRDSPYAFEHSAEETERLAFQHAVVSQIIGGRFLPAIDNFAVNAEFRILDCGSGSGSWANDLAFALPRSTVIGFDMHSIDIEFAAPNVRFEIIDANKYPFPLDDSSFDIIHSRSFSFGITDWPRYIAELRRLLKPDGTIHFIESVFPELVEAHSPHLCEIYKLLREQYNINYYIGHTLENLMPDAGLTAIIVKSFTFTYGPYGSTDNERRIGELMRSLTYDGARTIVRAYVAFKGLSEEEAKPYYDDAVKLFEVSKKVPGYIKYVVAAITC</sequence>
<evidence type="ECO:0000313" key="2">
    <source>
        <dbReference type="EMBL" id="KAK7202795.1"/>
    </source>
</evidence>
<dbReference type="GeneID" id="90041064"/>
<dbReference type="Proteomes" id="UP001498771">
    <property type="component" value="Unassembled WGS sequence"/>
</dbReference>
<dbReference type="GO" id="GO:0008168">
    <property type="term" value="F:methyltransferase activity"/>
    <property type="evidence" value="ECO:0007669"/>
    <property type="project" value="UniProtKB-KW"/>
</dbReference>
<organism evidence="2 3">
    <name type="scientific">Myxozyma melibiosi</name>
    <dbReference type="NCBI Taxonomy" id="54550"/>
    <lineage>
        <taxon>Eukaryota</taxon>
        <taxon>Fungi</taxon>
        <taxon>Dikarya</taxon>
        <taxon>Ascomycota</taxon>
        <taxon>Saccharomycotina</taxon>
        <taxon>Lipomycetes</taxon>
        <taxon>Lipomycetales</taxon>
        <taxon>Lipomycetaceae</taxon>
        <taxon>Myxozyma</taxon>
    </lineage>
</organism>
<evidence type="ECO:0000259" key="1">
    <source>
        <dbReference type="Pfam" id="PF13649"/>
    </source>
</evidence>
<dbReference type="GO" id="GO:0032259">
    <property type="term" value="P:methylation"/>
    <property type="evidence" value="ECO:0007669"/>
    <property type="project" value="UniProtKB-KW"/>
</dbReference>
<keyword evidence="2" id="KW-0808">Transferase</keyword>
<feature type="domain" description="Methyltransferase" evidence="1">
    <location>
        <begin position="57"/>
        <end position="146"/>
    </location>
</feature>
<dbReference type="Gene3D" id="3.40.50.150">
    <property type="entry name" value="Vaccinia Virus protein VP39"/>
    <property type="match status" value="1"/>
</dbReference>
<dbReference type="InterPro" id="IPR041698">
    <property type="entry name" value="Methyltransf_25"/>
</dbReference>
<dbReference type="EMBL" id="JBBJBU010000015">
    <property type="protein sequence ID" value="KAK7202795.1"/>
    <property type="molecule type" value="Genomic_DNA"/>
</dbReference>
<keyword evidence="3" id="KW-1185">Reference proteome</keyword>
<keyword evidence="2" id="KW-0489">Methyltransferase</keyword>
<accession>A0ABR1EYW7</accession>
<name>A0ABR1EYW7_9ASCO</name>
<dbReference type="SUPFAM" id="SSF53335">
    <property type="entry name" value="S-adenosyl-L-methionine-dependent methyltransferases"/>
    <property type="match status" value="1"/>
</dbReference>
<dbReference type="RefSeq" id="XP_064765828.1">
    <property type="nucleotide sequence ID" value="XM_064915552.1"/>
</dbReference>
<dbReference type="CDD" id="cd02440">
    <property type="entry name" value="AdoMet_MTases"/>
    <property type="match status" value="1"/>
</dbReference>
<dbReference type="Pfam" id="PF13649">
    <property type="entry name" value="Methyltransf_25"/>
    <property type="match status" value="1"/>
</dbReference>
<comment type="caution">
    <text evidence="2">The sequence shown here is derived from an EMBL/GenBank/DDBJ whole genome shotgun (WGS) entry which is preliminary data.</text>
</comment>
<reference evidence="2 3" key="1">
    <citation type="submission" date="2024-03" db="EMBL/GenBank/DDBJ databases">
        <title>Genome-scale model development and genomic sequencing of the oleaginous clade Lipomyces.</title>
        <authorList>
            <consortium name="Lawrence Berkeley National Laboratory"/>
            <person name="Czajka J.J."/>
            <person name="Han Y."/>
            <person name="Kim J."/>
            <person name="Mondo S.J."/>
            <person name="Hofstad B.A."/>
            <person name="Robles A."/>
            <person name="Haridas S."/>
            <person name="Riley R."/>
            <person name="LaButti K."/>
            <person name="Pangilinan J."/>
            <person name="Andreopoulos W."/>
            <person name="Lipzen A."/>
            <person name="Yan J."/>
            <person name="Wang M."/>
            <person name="Ng V."/>
            <person name="Grigoriev I.V."/>
            <person name="Spatafora J.W."/>
            <person name="Magnuson J.K."/>
            <person name="Baker S.E."/>
            <person name="Pomraning K.R."/>
        </authorList>
    </citation>
    <scope>NUCLEOTIDE SEQUENCE [LARGE SCALE GENOMIC DNA]</scope>
    <source>
        <strain evidence="2 3">Phaff 52-87</strain>
    </source>
</reference>
<dbReference type="InterPro" id="IPR029063">
    <property type="entry name" value="SAM-dependent_MTases_sf"/>
</dbReference>
<proteinExistence type="predicted"/>